<protein>
    <submittedName>
        <fullName evidence="4">Uncharacterized protein</fullName>
    </submittedName>
</protein>
<keyword evidence="5" id="KW-1185">Reference proteome</keyword>
<dbReference type="CDD" id="cd05233">
    <property type="entry name" value="SDR_c"/>
    <property type="match status" value="1"/>
</dbReference>
<dbReference type="InterPro" id="IPR002347">
    <property type="entry name" value="SDR_fam"/>
</dbReference>
<dbReference type="InterPro" id="IPR036291">
    <property type="entry name" value="NAD(P)-bd_dom_sf"/>
</dbReference>
<reference evidence="4" key="1">
    <citation type="submission" date="2022-11" db="EMBL/GenBank/DDBJ databases">
        <authorList>
            <person name="Petersen C."/>
        </authorList>
    </citation>
    <scope>NUCLEOTIDE SEQUENCE</scope>
    <source>
        <strain evidence="4">IBT 29864</strain>
    </source>
</reference>
<gene>
    <name evidence="4" type="ORF">N7496_010069</name>
</gene>
<dbReference type="GO" id="GO:0016491">
    <property type="term" value="F:oxidoreductase activity"/>
    <property type="evidence" value="ECO:0007669"/>
    <property type="project" value="UniProtKB-KW"/>
</dbReference>
<dbReference type="RefSeq" id="XP_056551982.1">
    <property type="nucleotide sequence ID" value="XM_056702982.1"/>
</dbReference>
<comment type="similarity">
    <text evidence="1">Belongs to the short-chain dehydrogenases/reductases (SDR) family.</text>
</comment>
<name>A0A9W9RQM4_9EURO</name>
<reference evidence="4" key="2">
    <citation type="journal article" date="2023" name="IMA Fungus">
        <title>Comparative genomic study of the Penicillium genus elucidates a diverse pangenome and 15 lateral gene transfer events.</title>
        <authorList>
            <person name="Petersen C."/>
            <person name="Sorensen T."/>
            <person name="Nielsen M.R."/>
            <person name="Sondergaard T.E."/>
            <person name="Sorensen J.L."/>
            <person name="Fitzpatrick D.A."/>
            <person name="Frisvad J.C."/>
            <person name="Nielsen K.L."/>
        </authorList>
    </citation>
    <scope>NUCLEOTIDE SEQUENCE</scope>
    <source>
        <strain evidence="4">IBT 29864</strain>
    </source>
</reference>
<organism evidence="4 5">
    <name type="scientific">Penicillium cataractarum</name>
    <dbReference type="NCBI Taxonomy" id="2100454"/>
    <lineage>
        <taxon>Eukaryota</taxon>
        <taxon>Fungi</taxon>
        <taxon>Dikarya</taxon>
        <taxon>Ascomycota</taxon>
        <taxon>Pezizomycotina</taxon>
        <taxon>Eurotiomycetes</taxon>
        <taxon>Eurotiomycetidae</taxon>
        <taxon>Eurotiales</taxon>
        <taxon>Aspergillaceae</taxon>
        <taxon>Penicillium</taxon>
    </lineage>
</organism>
<dbReference type="InterPro" id="IPR052178">
    <property type="entry name" value="Sec_Metab_Biosynth_SDR"/>
</dbReference>
<accession>A0A9W9RQM4</accession>
<proteinExistence type="inferred from homology"/>
<sequence length="269" mass="28544">MPYSLRGRNVLITGGSRGLGAVIARKFAAEGSNVAINYASSKETADKVASELAAQYNVKTIVVQGDAGSQSDCINAVKTTIEHLGGIDVVISNAGWTKMTKFADLDAMDDADWDKCWSINVKSSFHLFKAALPTFNANPDGGVFILTSSTAGVVPSGSSLPYAVTKAACKHSLSSLTNKEPADHKSKAIHLMKSLAQSQGPKIRVNAVLPGLLLTEWGQRFSPEQIKGWTDRTALGHTPEVEDTAEAYLSIAKNSSMTGQAVQVDSGFR</sequence>
<evidence type="ECO:0000256" key="2">
    <source>
        <dbReference type="ARBA" id="ARBA00022857"/>
    </source>
</evidence>
<dbReference type="Pfam" id="PF13561">
    <property type="entry name" value="adh_short_C2"/>
    <property type="match status" value="1"/>
</dbReference>
<dbReference type="AlphaFoldDB" id="A0A9W9RQM4"/>
<dbReference type="Pfam" id="PF00106">
    <property type="entry name" value="adh_short"/>
    <property type="match status" value="1"/>
</dbReference>
<dbReference type="SUPFAM" id="SSF51735">
    <property type="entry name" value="NAD(P)-binding Rossmann-fold domains"/>
    <property type="match status" value="1"/>
</dbReference>
<dbReference type="OrthoDB" id="37659at2759"/>
<dbReference type="Proteomes" id="UP001147782">
    <property type="component" value="Unassembled WGS sequence"/>
</dbReference>
<keyword evidence="3" id="KW-0560">Oxidoreductase</keyword>
<dbReference type="PANTHER" id="PTHR43618:SF2">
    <property type="entry name" value="CHAIN DEHYDROGENASE, PUTATIVE (AFU_ORTHOLOGUE AFUA_6G06930)-RELATED"/>
    <property type="match status" value="1"/>
</dbReference>
<evidence type="ECO:0000313" key="4">
    <source>
        <dbReference type="EMBL" id="KAJ5364356.1"/>
    </source>
</evidence>
<comment type="caution">
    <text evidence="4">The sequence shown here is derived from an EMBL/GenBank/DDBJ whole genome shotgun (WGS) entry which is preliminary data.</text>
</comment>
<dbReference type="PRINTS" id="PR00081">
    <property type="entry name" value="GDHRDH"/>
</dbReference>
<dbReference type="EMBL" id="JAPZBS010000008">
    <property type="protein sequence ID" value="KAJ5364356.1"/>
    <property type="molecule type" value="Genomic_DNA"/>
</dbReference>
<evidence type="ECO:0000256" key="3">
    <source>
        <dbReference type="ARBA" id="ARBA00023002"/>
    </source>
</evidence>
<dbReference type="GeneID" id="81442161"/>
<dbReference type="PANTHER" id="PTHR43618">
    <property type="entry name" value="7-ALPHA-HYDROXYSTEROID DEHYDROGENASE"/>
    <property type="match status" value="1"/>
</dbReference>
<evidence type="ECO:0000256" key="1">
    <source>
        <dbReference type="ARBA" id="ARBA00006484"/>
    </source>
</evidence>
<dbReference type="Gene3D" id="3.40.50.720">
    <property type="entry name" value="NAD(P)-binding Rossmann-like Domain"/>
    <property type="match status" value="1"/>
</dbReference>
<keyword evidence="2" id="KW-0521">NADP</keyword>
<evidence type="ECO:0000313" key="5">
    <source>
        <dbReference type="Proteomes" id="UP001147782"/>
    </source>
</evidence>